<dbReference type="GO" id="GO:0005737">
    <property type="term" value="C:cytoplasm"/>
    <property type="evidence" value="ECO:0007669"/>
    <property type="project" value="TreeGrafter"/>
</dbReference>
<evidence type="ECO:0000313" key="4">
    <source>
        <dbReference type="Proteomes" id="UP000682134"/>
    </source>
</evidence>
<sequence>MILQKIADELSWHQKNVLELEKITQRYKGLSLEDAYEIQRLNIEKDCQIGDRLIGWKMGLTSIAKQESVGVDQPIYGRLLESMVIEEPILHVEKLIHPRVEPEIAFLFNKRLEGKDITEQDVWEATEFIMPALEVIDSRYKDFSFNLIDVVADNASSAKIFVSKKNYPPNQYNLDQIEVVMKLNGQIVQKGNGSAVMGNPVRSVMKLVQMLHNTGHCIEPGMVVLTGGITEAIHVQIGDVITVEYDKLGTLNMTVSH</sequence>
<dbReference type="PANTHER" id="PTHR30143:SF0">
    <property type="entry name" value="2-KETO-4-PENTENOATE HYDRATASE"/>
    <property type="match status" value="1"/>
</dbReference>
<dbReference type="RefSeq" id="WP_209407552.1">
    <property type="nucleotide sequence ID" value="NZ_JAGIYQ010000020.1"/>
</dbReference>
<dbReference type="GO" id="GO:0016787">
    <property type="term" value="F:hydrolase activity"/>
    <property type="evidence" value="ECO:0007669"/>
    <property type="project" value="UniProtKB-KW"/>
</dbReference>
<evidence type="ECO:0000259" key="2">
    <source>
        <dbReference type="Pfam" id="PF01557"/>
    </source>
</evidence>
<dbReference type="InterPro" id="IPR011234">
    <property type="entry name" value="Fumarylacetoacetase-like_C"/>
</dbReference>
<organism evidence="3 4">
    <name type="scientific">Gottfriedia endophytica</name>
    <dbReference type="NCBI Taxonomy" id="2820819"/>
    <lineage>
        <taxon>Bacteria</taxon>
        <taxon>Bacillati</taxon>
        <taxon>Bacillota</taxon>
        <taxon>Bacilli</taxon>
        <taxon>Bacillales</taxon>
        <taxon>Bacillaceae</taxon>
        <taxon>Gottfriedia</taxon>
    </lineage>
</organism>
<feature type="domain" description="Fumarylacetoacetase-like C-terminal" evidence="2">
    <location>
        <begin position="87"/>
        <end position="255"/>
    </location>
</feature>
<evidence type="ECO:0000313" key="3">
    <source>
        <dbReference type="EMBL" id="MBP0727217.1"/>
    </source>
</evidence>
<proteinExistence type="predicted"/>
<dbReference type="SUPFAM" id="SSF56529">
    <property type="entry name" value="FAH"/>
    <property type="match status" value="1"/>
</dbReference>
<dbReference type="Proteomes" id="UP000682134">
    <property type="component" value="Unassembled WGS sequence"/>
</dbReference>
<dbReference type="InterPro" id="IPR050772">
    <property type="entry name" value="Hydratase-Decarb/MhpD_sf"/>
</dbReference>
<comment type="caution">
    <text evidence="3">The sequence shown here is derived from an EMBL/GenBank/DDBJ whole genome shotgun (WGS) entry which is preliminary data.</text>
</comment>
<keyword evidence="4" id="KW-1185">Reference proteome</keyword>
<dbReference type="PANTHER" id="PTHR30143">
    <property type="entry name" value="ACID HYDRATASE"/>
    <property type="match status" value="1"/>
</dbReference>
<dbReference type="Pfam" id="PF01557">
    <property type="entry name" value="FAA_hydrolase"/>
    <property type="match status" value="1"/>
</dbReference>
<keyword evidence="3" id="KW-0378">Hydrolase</keyword>
<dbReference type="EMBL" id="JAGIYQ010000020">
    <property type="protein sequence ID" value="MBP0727217.1"/>
    <property type="molecule type" value="Genomic_DNA"/>
</dbReference>
<gene>
    <name evidence="3" type="ORF">J5Y03_18875</name>
</gene>
<accession>A0A940SIE5</accession>
<keyword evidence="1" id="KW-0456">Lyase</keyword>
<evidence type="ECO:0000256" key="1">
    <source>
        <dbReference type="ARBA" id="ARBA00023239"/>
    </source>
</evidence>
<name>A0A940SIE5_9BACI</name>
<dbReference type="Gene3D" id="3.90.850.10">
    <property type="entry name" value="Fumarylacetoacetase-like, C-terminal domain"/>
    <property type="match status" value="1"/>
</dbReference>
<dbReference type="GO" id="GO:0008684">
    <property type="term" value="F:2-oxopent-4-enoate hydratase activity"/>
    <property type="evidence" value="ECO:0007669"/>
    <property type="project" value="TreeGrafter"/>
</dbReference>
<dbReference type="AlphaFoldDB" id="A0A940SIE5"/>
<reference evidence="3" key="1">
    <citation type="submission" date="2021-04" db="EMBL/GenBank/DDBJ databases">
        <title>Genome seq and assembly of Bacillus sp.</title>
        <authorList>
            <person name="Chhetri G."/>
        </authorList>
    </citation>
    <scope>NUCLEOTIDE SEQUENCE</scope>
    <source>
        <strain evidence="3">RG28</strain>
    </source>
</reference>
<protein>
    <submittedName>
        <fullName evidence="3">Fumarylacetoacetate hydrolase family protein</fullName>
    </submittedName>
</protein>
<dbReference type="InterPro" id="IPR036663">
    <property type="entry name" value="Fumarylacetoacetase_C_sf"/>
</dbReference>